<reference evidence="2" key="1">
    <citation type="journal article" date="2019" name="Plant Biotechnol. J.">
        <title>Genome sequencing of the Australian wild diploid species Gossypium australe highlights disease resistance and delayed gland morphogenesis.</title>
        <authorList>
            <person name="Cai Y."/>
            <person name="Cai X."/>
            <person name="Wang Q."/>
            <person name="Wang P."/>
            <person name="Zhang Y."/>
            <person name="Cai C."/>
            <person name="Xu Y."/>
            <person name="Wang K."/>
            <person name="Zhou Z."/>
            <person name="Wang C."/>
            <person name="Geng S."/>
            <person name="Li B."/>
            <person name="Dong Q."/>
            <person name="Hou Y."/>
            <person name="Wang H."/>
            <person name="Ai P."/>
            <person name="Liu Z."/>
            <person name="Yi F."/>
            <person name="Sun M."/>
            <person name="An G."/>
            <person name="Cheng J."/>
            <person name="Zhang Y."/>
            <person name="Shi Q."/>
            <person name="Xie Y."/>
            <person name="Shi X."/>
            <person name="Chang Y."/>
            <person name="Huang F."/>
            <person name="Chen Y."/>
            <person name="Hong S."/>
            <person name="Mi L."/>
            <person name="Sun Q."/>
            <person name="Zhang L."/>
            <person name="Zhou B."/>
            <person name="Peng R."/>
            <person name="Zhang X."/>
            <person name="Liu F."/>
        </authorList>
    </citation>
    <scope>NUCLEOTIDE SEQUENCE [LARGE SCALE GENOMIC DNA]</scope>
    <source>
        <strain evidence="2">cv. PA1801</strain>
    </source>
</reference>
<keyword evidence="2" id="KW-1185">Reference proteome</keyword>
<dbReference type="Proteomes" id="UP000325315">
    <property type="component" value="Unassembled WGS sequence"/>
</dbReference>
<evidence type="ECO:0000313" key="1">
    <source>
        <dbReference type="EMBL" id="KAA3452529.1"/>
    </source>
</evidence>
<sequence>MARNERTLRDYALPNLDMFRGTMTNDLSQHLKRFAGTRIDHDMRQIRRKNPTKVLPHQKNGPTNKGNFNVQIIRRRKPSRNMGYPHHRSLEWLRLQTFYNGLDMHSRPRLNGAG</sequence>
<proteinExistence type="predicted"/>
<protein>
    <submittedName>
        <fullName evidence="1">Uncharacterized protein</fullName>
    </submittedName>
</protein>
<organism evidence="1 2">
    <name type="scientific">Gossypium australe</name>
    <dbReference type="NCBI Taxonomy" id="47621"/>
    <lineage>
        <taxon>Eukaryota</taxon>
        <taxon>Viridiplantae</taxon>
        <taxon>Streptophyta</taxon>
        <taxon>Embryophyta</taxon>
        <taxon>Tracheophyta</taxon>
        <taxon>Spermatophyta</taxon>
        <taxon>Magnoliopsida</taxon>
        <taxon>eudicotyledons</taxon>
        <taxon>Gunneridae</taxon>
        <taxon>Pentapetalae</taxon>
        <taxon>rosids</taxon>
        <taxon>malvids</taxon>
        <taxon>Malvales</taxon>
        <taxon>Malvaceae</taxon>
        <taxon>Malvoideae</taxon>
        <taxon>Gossypium</taxon>
    </lineage>
</organism>
<comment type="caution">
    <text evidence="1">The sequence shown here is derived from an EMBL/GenBank/DDBJ whole genome shotgun (WGS) entry which is preliminary data.</text>
</comment>
<dbReference type="AlphaFoldDB" id="A0A5B6U3Z8"/>
<accession>A0A5B6U3Z8</accession>
<gene>
    <name evidence="1" type="ORF">EPI10_034465</name>
</gene>
<dbReference type="EMBL" id="SMMG02000027">
    <property type="protein sequence ID" value="KAA3452529.1"/>
    <property type="molecule type" value="Genomic_DNA"/>
</dbReference>
<evidence type="ECO:0000313" key="2">
    <source>
        <dbReference type="Proteomes" id="UP000325315"/>
    </source>
</evidence>
<name>A0A5B6U3Z8_9ROSI</name>